<sequence>MRSRRSFGHFAAVVVTGAIVLAGCTDSGSDEGQTSGGSAAAETSEASDGGGHGGMEHPMDGGPAPEGMAPAEDPEFPVGTEVTLTADHMEGMEGATATISGAFDTTTYAVSFTPTDGGDPVTDHKWVVHEELEDPGEAPLAEGTEVVITADHMAGMEGAEASIDSATEETVYMVDFEADGMMMTNHKWVVESEIEPLQ</sequence>
<organism evidence="3 4">
    <name type="scientific">Brachybacterium nesterenkovii</name>
    <dbReference type="NCBI Taxonomy" id="47847"/>
    <lineage>
        <taxon>Bacteria</taxon>
        <taxon>Bacillati</taxon>
        <taxon>Actinomycetota</taxon>
        <taxon>Actinomycetes</taxon>
        <taxon>Micrococcales</taxon>
        <taxon>Dermabacteraceae</taxon>
        <taxon>Brachybacterium</taxon>
    </lineage>
</organism>
<proteinExistence type="predicted"/>
<evidence type="ECO:0000313" key="4">
    <source>
        <dbReference type="Proteomes" id="UP000195981"/>
    </source>
</evidence>
<evidence type="ECO:0000313" key="3">
    <source>
        <dbReference type="EMBL" id="SLM89068.1"/>
    </source>
</evidence>
<dbReference type="AlphaFoldDB" id="A0A1X6WV18"/>
<keyword evidence="4" id="KW-1185">Reference proteome</keyword>
<feature type="compositionally biased region" description="Low complexity" evidence="1">
    <location>
        <begin position="31"/>
        <end position="47"/>
    </location>
</feature>
<feature type="region of interest" description="Disordered" evidence="1">
    <location>
        <begin position="26"/>
        <end position="75"/>
    </location>
</feature>
<dbReference type="RefSeq" id="WP_087102497.1">
    <property type="nucleotide sequence ID" value="NZ_FWFG01000026.1"/>
</dbReference>
<reference evidence="3 4" key="1">
    <citation type="submission" date="2017-02" db="EMBL/GenBank/DDBJ databases">
        <authorList>
            <person name="Peterson S.W."/>
        </authorList>
    </citation>
    <scope>NUCLEOTIDE SEQUENCE [LARGE SCALE GENOMIC DNA]</scope>
    <source>
        <strain evidence="3 4">CIP104813</strain>
    </source>
</reference>
<dbReference type="Gene3D" id="2.30.30.1210">
    <property type="entry name" value="Domain of unknown function DUF1541"/>
    <property type="match status" value="1"/>
</dbReference>
<dbReference type="InterPro" id="IPR011438">
    <property type="entry name" value="DUF1541"/>
</dbReference>
<dbReference type="Pfam" id="PF07563">
    <property type="entry name" value="DUF1541"/>
    <property type="match status" value="2"/>
</dbReference>
<dbReference type="EMBL" id="FWFG01000026">
    <property type="protein sequence ID" value="SLM89068.1"/>
    <property type="molecule type" value="Genomic_DNA"/>
</dbReference>
<protein>
    <submittedName>
        <fullName evidence="3">DUF1541 domain-containing protein</fullName>
    </submittedName>
</protein>
<dbReference type="PROSITE" id="PS51257">
    <property type="entry name" value="PROKAR_LIPOPROTEIN"/>
    <property type="match status" value="1"/>
</dbReference>
<name>A0A1X6WV18_9MICO</name>
<feature type="domain" description="DUF1541" evidence="2">
    <location>
        <begin position="143"/>
        <end position="191"/>
    </location>
</feature>
<feature type="domain" description="DUF1541" evidence="2">
    <location>
        <begin position="78"/>
        <end position="129"/>
    </location>
</feature>
<gene>
    <name evidence="3" type="ORF">FM110_02925</name>
</gene>
<dbReference type="Proteomes" id="UP000195981">
    <property type="component" value="Unassembled WGS sequence"/>
</dbReference>
<accession>A0A1X6WV18</accession>
<evidence type="ECO:0000259" key="2">
    <source>
        <dbReference type="Pfam" id="PF07563"/>
    </source>
</evidence>
<evidence type="ECO:0000256" key="1">
    <source>
        <dbReference type="SAM" id="MobiDB-lite"/>
    </source>
</evidence>
<dbReference type="OrthoDB" id="1701949at2"/>